<evidence type="ECO:0000256" key="9">
    <source>
        <dbReference type="ARBA" id="ARBA00023128"/>
    </source>
</evidence>
<keyword evidence="13" id="KW-1185">Reference proteome</keyword>
<dbReference type="Proteomes" id="UP000799302">
    <property type="component" value="Unassembled WGS sequence"/>
</dbReference>
<proteinExistence type="inferred from homology"/>
<dbReference type="GO" id="GO:0005743">
    <property type="term" value="C:mitochondrial inner membrane"/>
    <property type="evidence" value="ECO:0007669"/>
    <property type="project" value="UniProtKB-SubCell"/>
</dbReference>
<evidence type="ECO:0000256" key="8">
    <source>
        <dbReference type="ARBA" id="ARBA00022989"/>
    </source>
</evidence>
<sequence>MFKKLPSKKFGSTPGKQFNALVQRHPFLLFGLPFISMVVVGSLFLSPVTAQRYETFDRKRRFNNKQDAFDTSGLKRRKFDAREEYYRMAAKDLDNWEQRRVERLPGEPDGIL</sequence>
<evidence type="ECO:0000256" key="4">
    <source>
        <dbReference type="ARBA" id="ARBA00015368"/>
    </source>
</evidence>
<dbReference type="PANTHER" id="PTHR17130">
    <property type="entry name" value="MITOCHONDRIAL OUTER MEMBRANE PROTEIN 25"/>
    <property type="match status" value="1"/>
</dbReference>
<evidence type="ECO:0000256" key="5">
    <source>
        <dbReference type="ARBA" id="ARBA00019222"/>
    </source>
</evidence>
<keyword evidence="7" id="KW-0999">Mitochondrion inner membrane</keyword>
<dbReference type="EMBL" id="MU004231">
    <property type="protein sequence ID" value="KAF2673966.1"/>
    <property type="molecule type" value="Genomic_DNA"/>
</dbReference>
<evidence type="ECO:0000256" key="6">
    <source>
        <dbReference type="ARBA" id="ARBA00022692"/>
    </source>
</evidence>
<evidence type="ECO:0000256" key="3">
    <source>
        <dbReference type="ARBA" id="ARBA00008370"/>
    </source>
</evidence>
<evidence type="ECO:0000256" key="11">
    <source>
        <dbReference type="SAM" id="Phobius"/>
    </source>
</evidence>
<protein>
    <recommendedName>
        <fullName evidence="4">Cytochrome c oxidase assembly protein COX16, mitochondrial</fullName>
    </recommendedName>
    <alternativeName>
        <fullName evidence="5">Cytochrome c oxidase assembly protein cox16, mitochondrial</fullName>
    </alternativeName>
</protein>
<feature type="transmembrane region" description="Helical" evidence="11">
    <location>
        <begin position="27"/>
        <end position="50"/>
    </location>
</feature>
<keyword evidence="9" id="KW-0496">Mitochondrion</keyword>
<comment type="function">
    <text evidence="1">Required for the assembly of the mitochondrial respiratory chain complex IV (CIV), also known as cytochrome c oxidase. May participate in merging the COX1 and COX2 assembly lines.</text>
</comment>
<keyword evidence="8 11" id="KW-1133">Transmembrane helix</keyword>
<evidence type="ECO:0000313" key="12">
    <source>
        <dbReference type="EMBL" id="KAF2673966.1"/>
    </source>
</evidence>
<organism evidence="12 13">
    <name type="scientific">Microthyrium microscopicum</name>
    <dbReference type="NCBI Taxonomy" id="703497"/>
    <lineage>
        <taxon>Eukaryota</taxon>
        <taxon>Fungi</taxon>
        <taxon>Dikarya</taxon>
        <taxon>Ascomycota</taxon>
        <taxon>Pezizomycotina</taxon>
        <taxon>Dothideomycetes</taxon>
        <taxon>Dothideomycetes incertae sedis</taxon>
        <taxon>Microthyriales</taxon>
        <taxon>Microthyriaceae</taxon>
        <taxon>Microthyrium</taxon>
    </lineage>
</organism>
<dbReference type="PANTHER" id="PTHR17130:SF14">
    <property type="entry name" value="CYTOCHROME C OXIDASE ASSEMBLY PROTEIN COX16 HOMOLOG, MITOCHONDRIAL"/>
    <property type="match status" value="1"/>
</dbReference>
<dbReference type="AlphaFoldDB" id="A0A6A6UQE7"/>
<comment type="similarity">
    <text evidence="3">Belongs to the COX16 family.</text>
</comment>
<dbReference type="OrthoDB" id="5516033at2759"/>
<dbReference type="GO" id="GO:0033617">
    <property type="term" value="P:mitochondrial respiratory chain complex IV assembly"/>
    <property type="evidence" value="ECO:0007669"/>
    <property type="project" value="TreeGrafter"/>
</dbReference>
<evidence type="ECO:0000256" key="1">
    <source>
        <dbReference type="ARBA" id="ARBA00002490"/>
    </source>
</evidence>
<dbReference type="Pfam" id="PF14138">
    <property type="entry name" value="COX16"/>
    <property type="match status" value="1"/>
</dbReference>
<evidence type="ECO:0000256" key="2">
    <source>
        <dbReference type="ARBA" id="ARBA00004434"/>
    </source>
</evidence>
<keyword evidence="6 11" id="KW-0812">Transmembrane</keyword>
<dbReference type="InterPro" id="IPR020164">
    <property type="entry name" value="Cyt_c_Oxase_assmbl_COX16"/>
</dbReference>
<evidence type="ECO:0000256" key="10">
    <source>
        <dbReference type="ARBA" id="ARBA00023136"/>
    </source>
</evidence>
<accession>A0A6A6UQE7</accession>
<name>A0A6A6UQE7_9PEZI</name>
<evidence type="ECO:0000313" key="13">
    <source>
        <dbReference type="Proteomes" id="UP000799302"/>
    </source>
</evidence>
<evidence type="ECO:0000256" key="7">
    <source>
        <dbReference type="ARBA" id="ARBA00022792"/>
    </source>
</evidence>
<comment type="subcellular location">
    <subcellularLocation>
        <location evidence="2">Mitochondrion inner membrane</location>
        <topology evidence="2">Single-pass membrane protein</topology>
    </subcellularLocation>
</comment>
<gene>
    <name evidence="12" type="ORF">BT63DRAFT_397862</name>
</gene>
<reference evidence="12" key="1">
    <citation type="journal article" date="2020" name="Stud. Mycol.">
        <title>101 Dothideomycetes genomes: a test case for predicting lifestyles and emergence of pathogens.</title>
        <authorList>
            <person name="Haridas S."/>
            <person name="Albert R."/>
            <person name="Binder M."/>
            <person name="Bloem J."/>
            <person name="Labutti K."/>
            <person name="Salamov A."/>
            <person name="Andreopoulos B."/>
            <person name="Baker S."/>
            <person name="Barry K."/>
            <person name="Bills G."/>
            <person name="Bluhm B."/>
            <person name="Cannon C."/>
            <person name="Castanera R."/>
            <person name="Culley D."/>
            <person name="Daum C."/>
            <person name="Ezra D."/>
            <person name="Gonzalez J."/>
            <person name="Henrissat B."/>
            <person name="Kuo A."/>
            <person name="Liang C."/>
            <person name="Lipzen A."/>
            <person name="Lutzoni F."/>
            <person name="Magnuson J."/>
            <person name="Mondo S."/>
            <person name="Nolan M."/>
            <person name="Ohm R."/>
            <person name="Pangilinan J."/>
            <person name="Park H.-J."/>
            <person name="Ramirez L."/>
            <person name="Alfaro M."/>
            <person name="Sun H."/>
            <person name="Tritt A."/>
            <person name="Yoshinaga Y."/>
            <person name="Zwiers L.-H."/>
            <person name="Turgeon B."/>
            <person name="Goodwin S."/>
            <person name="Spatafora J."/>
            <person name="Crous P."/>
            <person name="Grigoriev I."/>
        </authorList>
    </citation>
    <scope>NUCLEOTIDE SEQUENCE</scope>
    <source>
        <strain evidence="12">CBS 115976</strain>
    </source>
</reference>
<keyword evidence="10 11" id="KW-0472">Membrane</keyword>